<name>A0A077WEK1_9FUNG</name>
<feature type="compositionally biased region" description="Low complexity" evidence="1">
    <location>
        <begin position="316"/>
        <end position="325"/>
    </location>
</feature>
<dbReference type="OrthoDB" id="2287922at2759"/>
<accession>A0A077WEK1</accession>
<feature type="compositionally biased region" description="Low complexity" evidence="1">
    <location>
        <begin position="117"/>
        <end position="128"/>
    </location>
</feature>
<feature type="compositionally biased region" description="Basic and acidic residues" evidence="1">
    <location>
        <begin position="53"/>
        <end position="66"/>
    </location>
</feature>
<feature type="compositionally biased region" description="Polar residues" evidence="1">
    <location>
        <begin position="269"/>
        <end position="281"/>
    </location>
</feature>
<feature type="region of interest" description="Disordered" evidence="1">
    <location>
        <begin position="1"/>
        <end position="66"/>
    </location>
</feature>
<dbReference type="AlphaFoldDB" id="A0A077WEK1"/>
<feature type="region of interest" description="Disordered" evidence="1">
    <location>
        <begin position="240"/>
        <end position="341"/>
    </location>
</feature>
<protein>
    <submittedName>
        <fullName evidence="2">Uncharacterized protein</fullName>
    </submittedName>
</protein>
<feature type="compositionally biased region" description="Low complexity" evidence="1">
    <location>
        <begin position="29"/>
        <end position="39"/>
    </location>
</feature>
<evidence type="ECO:0000256" key="1">
    <source>
        <dbReference type="SAM" id="MobiDB-lite"/>
    </source>
</evidence>
<feature type="region of interest" description="Disordered" evidence="1">
    <location>
        <begin position="91"/>
        <end position="137"/>
    </location>
</feature>
<organism evidence="2">
    <name type="scientific">Lichtheimia ramosa</name>
    <dbReference type="NCBI Taxonomy" id="688394"/>
    <lineage>
        <taxon>Eukaryota</taxon>
        <taxon>Fungi</taxon>
        <taxon>Fungi incertae sedis</taxon>
        <taxon>Mucoromycota</taxon>
        <taxon>Mucoromycotina</taxon>
        <taxon>Mucoromycetes</taxon>
        <taxon>Mucorales</taxon>
        <taxon>Lichtheimiaceae</taxon>
        <taxon>Lichtheimia</taxon>
    </lineage>
</organism>
<proteinExistence type="predicted"/>
<dbReference type="EMBL" id="LK023318">
    <property type="protein sequence ID" value="CDS06066.1"/>
    <property type="molecule type" value="Genomic_DNA"/>
</dbReference>
<sequence length="341" mass="38056">MNTPPPEQDTFKPDPFFSVSTPIVPLPNTTTTSTTGSSSRPRRYTQPTSTLTEHQKEQENSNHDDELDRISDILANLIREANDAVHGLERERGKILQQRQQQRHSVRISSRLPRPKSFSSSSLVATSSNNDTMSLPPRRPFLPPPPPIETAPLLESFQRLDTSMALVDSLSRDLSQQESPQHDHFTALFIVPLLHIPHALITTLFNAAPPSLSGMVAWACLFALGNLIMGPNKDMDSRRLSLPGAYHDDVNLAGRDDDDTQQQQQPTPLTNSPSRTISNTTVRKRRPTIVRRSIYRKRAPPTSRQSMMPLLSKRSTNMTTTTNTTISGSNMPSSPKRRNSV</sequence>
<evidence type="ECO:0000313" key="2">
    <source>
        <dbReference type="EMBL" id="CDS06066.1"/>
    </source>
</evidence>
<gene>
    <name evidence="2" type="ORF">LRAMOSA08594</name>
</gene>
<feature type="compositionally biased region" description="Basic residues" evidence="1">
    <location>
        <begin position="282"/>
        <end position="299"/>
    </location>
</feature>
<reference evidence="2" key="1">
    <citation type="journal article" date="2014" name="Genome Announc.">
        <title>De novo whole-genome sequence and genome annotation of Lichtheimia ramosa.</title>
        <authorList>
            <person name="Linde J."/>
            <person name="Schwartze V."/>
            <person name="Binder U."/>
            <person name="Lass-Florl C."/>
            <person name="Voigt K."/>
            <person name="Horn F."/>
        </authorList>
    </citation>
    <scope>NUCLEOTIDE SEQUENCE</scope>
    <source>
        <strain evidence="2">JMRC FSU:6197</strain>
    </source>
</reference>